<comment type="caution">
    <text evidence="4">The sequence shown here is derived from an EMBL/GenBank/DDBJ whole genome shotgun (WGS) entry which is preliminary data.</text>
</comment>
<organism evidence="4 5">
    <name type="scientific">Linnemannia schmuckeri</name>
    <dbReference type="NCBI Taxonomy" id="64567"/>
    <lineage>
        <taxon>Eukaryota</taxon>
        <taxon>Fungi</taxon>
        <taxon>Fungi incertae sedis</taxon>
        <taxon>Mucoromycota</taxon>
        <taxon>Mortierellomycotina</taxon>
        <taxon>Mortierellomycetes</taxon>
        <taxon>Mortierellales</taxon>
        <taxon>Mortierellaceae</taxon>
        <taxon>Linnemannia</taxon>
    </lineage>
</organism>
<keyword evidence="1" id="KW-0862">Zinc</keyword>
<dbReference type="EMBL" id="JAAAUQ010000046">
    <property type="protein sequence ID" value="KAF9155894.1"/>
    <property type="molecule type" value="Genomic_DNA"/>
</dbReference>
<gene>
    <name evidence="4" type="ORF">BG015_008143</name>
</gene>
<dbReference type="InterPro" id="IPR013087">
    <property type="entry name" value="Znf_C2H2_type"/>
</dbReference>
<dbReference type="PROSITE" id="PS50157">
    <property type="entry name" value="ZINC_FINGER_C2H2_2"/>
    <property type="match status" value="1"/>
</dbReference>
<sequence>MTFSCSWCQKVYKTTGGLYRHLQGYHNLLASVARNMIGQQEGTADVDMEIDEAAMDESAEDGEDDGDDSDFEQVADDGISTGSTEPATRQLPDDAIGVAYTVCVVYAADLRKGLPEYMHKVDILFPTGTEMVKGIIKFIDGGGRAKPTHWVDSTNDLKLFTYSQRRDYNVLVNHRLRLNSPFPNRICATENCTAVISWRTAGVLKKKFNANKSNLTMAYLKSVRYCLQCSGL</sequence>
<keyword evidence="1" id="KW-0479">Metal-binding</keyword>
<dbReference type="PROSITE" id="PS00028">
    <property type="entry name" value="ZINC_FINGER_C2H2_1"/>
    <property type="match status" value="1"/>
</dbReference>
<proteinExistence type="predicted"/>
<protein>
    <recommendedName>
        <fullName evidence="3">C2H2-type domain-containing protein</fullName>
    </recommendedName>
</protein>
<evidence type="ECO:0000313" key="4">
    <source>
        <dbReference type="EMBL" id="KAF9155894.1"/>
    </source>
</evidence>
<keyword evidence="1" id="KW-0863">Zinc-finger</keyword>
<feature type="compositionally biased region" description="Acidic residues" evidence="2">
    <location>
        <begin position="56"/>
        <end position="75"/>
    </location>
</feature>
<feature type="domain" description="C2H2-type" evidence="3">
    <location>
        <begin position="3"/>
        <end position="26"/>
    </location>
</feature>
<dbReference type="Proteomes" id="UP000748756">
    <property type="component" value="Unassembled WGS sequence"/>
</dbReference>
<reference evidence="4" key="1">
    <citation type="journal article" date="2020" name="Fungal Divers.">
        <title>Resolving the Mortierellaceae phylogeny through synthesis of multi-gene phylogenetics and phylogenomics.</title>
        <authorList>
            <person name="Vandepol N."/>
            <person name="Liber J."/>
            <person name="Desiro A."/>
            <person name="Na H."/>
            <person name="Kennedy M."/>
            <person name="Barry K."/>
            <person name="Grigoriev I.V."/>
            <person name="Miller A.N."/>
            <person name="O'Donnell K."/>
            <person name="Stajich J.E."/>
            <person name="Bonito G."/>
        </authorList>
    </citation>
    <scope>NUCLEOTIDE SEQUENCE</scope>
    <source>
        <strain evidence="4">NRRL 6426</strain>
    </source>
</reference>
<name>A0A9P5VEK6_9FUNG</name>
<keyword evidence="5" id="KW-1185">Reference proteome</keyword>
<evidence type="ECO:0000259" key="3">
    <source>
        <dbReference type="PROSITE" id="PS50157"/>
    </source>
</evidence>
<dbReference type="SMART" id="SM00355">
    <property type="entry name" value="ZnF_C2H2"/>
    <property type="match status" value="1"/>
</dbReference>
<dbReference type="GO" id="GO:0008270">
    <property type="term" value="F:zinc ion binding"/>
    <property type="evidence" value="ECO:0007669"/>
    <property type="project" value="UniProtKB-KW"/>
</dbReference>
<evidence type="ECO:0000256" key="1">
    <source>
        <dbReference type="PROSITE-ProRule" id="PRU00042"/>
    </source>
</evidence>
<dbReference type="OrthoDB" id="2322666at2759"/>
<accession>A0A9P5VEK6</accession>
<feature type="region of interest" description="Disordered" evidence="2">
    <location>
        <begin position="56"/>
        <end position="90"/>
    </location>
</feature>
<evidence type="ECO:0000256" key="2">
    <source>
        <dbReference type="SAM" id="MobiDB-lite"/>
    </source>
</evidence>
<evidence type="ECO:0000313" key="5">
    <source>
        <dbReference type="Proteomes" id="UP000748756"/>
    </source>
</evidence>
<dbReference type="AlphaFoldDB" id="A0A9P5VEK6"/>